<evidence type="ECO:0000313" key="2">
    <source>
        <dbReference type="EMBL" id="TQV80144.1"/>
    </source>
</evidence>
<feature type="transmembrane region" description="Helical" evidence="1">
    <location>
        <begin position="66"/>
        <end position="82"/>
    </location>
</feature>
<evidence type="ECO:0008006" key="4">
    <source>
        <dbReference type="Google" id="ProtNLM"/>
    </source>
</evidence>
<dbReference type="AlphaFoldDB" id="A0A545TSE4"/>
<sequence length="287" mass="31237">MQLAKSIYDFIHTVYALVMSVCASILFIKQGNWLWSGVLLTVLPGVVATLWRRYLAVESGADERESVVSALALTGLAVVLVGDSERGWLLLFAFIGVLGLLLQTYWATSLGARRRPPAGADQLRQLNLYDAQGAPRRLDEWRGRPCLVLVLRSGACPFSAVELRNLATTMPVLRACGAAVICLVPDSPGPVARRSAGVETTVLQLRDEPASRTTGLILPAGGPFGLWLLRRCRHGLWPGLIALDAQGEVRYSASADNYRLPPRLESALPYLEQHSRHGNADSNRTGD</sequence>
<dbReference type="SUPFAM" id="SSF52833">
    <property type="entry name" value="Thioredoxin-like"/>
    <property type="match status" value="1"/>
</dbReference>
<dbReference type="Proteomes" id="UP000319732">
    <property type="component" value="Unassembled WGS sequence"/>
</dbReference>
<protein>
    <recommendedName>
        <fullName evidence="4">Redoxin domain-containing protein</fullName>
    </recommendedName>
</protein>
<feature type="transmembrane region" description="Helical" evidence="1">
    <location>
        <begin position="88"/>
        <end position="107"/>
    </location>
</feature>
<feature type="transmembrane region" description="Helical" evidence="1">
    <location>
        <begin position="34"/>
        <end position="54"/>
    </location>
</feature>
<dbReference type="RefSeq" id="WP_142904243.1">
    <property type="nucleotide sequence ID" value="NZ_ML660092.1"/>
</dbReference>
<evidence type="ECO:0000256" key="1">
    <source>
        <dbReference type="SAM" id="Phobius"/>
    </source>
</evidence>
<keyword evidence="3" id="KW-1185">Reference proteome</keyword>
<keyword evidence="1" id="KW-1133">Transmembrane helix</keyword>
<comment type="caution">
    <text evidence="2">The sequence shown here is derived from an EMBL/GenBank/DDBJ whole genome shotgun (WGS) entry which is preliminary data.</text>
</comment>
<organism evidence="2 3">
    <name type="scientific">Exilibacterium tricleocarpae</name>
    <dbReference type="NCBI Taxonomy" id="2591008"/>
    <lineage>
        <taxon>Bacteria</taxon>
        <taxon>Pseudomonadati</taxon>
        <taxon>Pseudomonadota</taxon>
        <taxon>Gammaproteobacteria</taxon>
        <taxon>Cellvibrionales</taxon>
        <taxon>Cellvibrionaceae</taxon>
        <taxon>Exilibacterium</taxon>
    </lineage>
</organism>
<feature type="transmembrane region" description="Helical" evidence="1">
    <location>
        <begin position="7"/>
        <end position="28"/>
    </location>
</feature>
<keyword evidence="1" id="KW-0812">Transmembrane</keyword>
<evidence type="ECO:0000313" key="3">
    <source>
        <dbReference type="Proteomes" id="UP000319732"/>
    </source>
</evidence>
<proteinExistence type="predicted"/>
<gene>
    <name evidence="2" type="ORF">FKG94_10780</name>
</gene>
<dbReference type="Gene3D" id="3.40.30.10">
    <property type="entry name" value="Glutaredoxin"/>
    <property type="match status" value="1"/>
</dbReference>
<keyword evidence="1" id="KW-0472">Membrane</keyword>
<dbReference type="EMBL" id="VHSG01000010">
    <property type="protein sequence ID" value="TQV80144.1"/>
    <property type="molecule type" value="Genomic_DNA"/>
</dbReference>
<dbReference type="InterPro" id="IPR036249">
    <property type="entry name" value="Thioredoxin-like_sf"/>
</dbReference>
<reference evidence="2 3" key="1">
    <citation type="submission" date="2019-06" db="EMBL/GenBank/DDBJ databases">
        <title>Whole genome sequence for Cellvibrionaceae sp. R142.</title>
        <authorList>
            <person name="Wang G."/>
        </authorList>
    </citation>
    <scope>NUCLEOTIDE SEQUENCE [LARGE SCALE GENOMIC DNA]</scope>
    <source>
        <strain evidence="2 3">R142</strain>
    </source>
</reference>
<accession>A0A545TSE4</accession>
<name>A0A545TSE4_9GAMM</name>